<dbReference type="Proteomes" id="UP001629260">
    <property type="component" value="Unassembled WGS sequence"/>
</dbReference>
<dbReference type="EMBL" id="JBELQA010000006">
    <property type="protein sequence ID" value="MFL9831620.1"/>
    <property type="molecule type" value="Genomic_DNA"/>
</dbReference>
<feature type="domain" description="Alpha-L-fucosidase C-terminal" evidence="9">
    <location>
        <begin position="408"/>
        <end position="490"/>
    </location>
</feature>
<dbReference type="InterPro" id="IPR013780">
    <property type="entry name" value="Glyco_hydro_b"/>
</dbReference>
<dbReference type="PANTHER" id="PTHR10030">
    <property type="entry name" value="ALPHA-L-FUCOSIDASE"/>
    <property type="match status" value="1"/>
</dbReference>
<dbReference type="Gene3D" id="2.60.40.1180">
    <property type="entry name" value="Golgi alpha-mannosidase II"/>
    <property type="match status" value="1"/>
</dbReference>
<dbReference type="InterPro" id="IPR016286">
    <property type="entry name" value="FUC_metazoa-typ"/>
</dbReference>
<evidence type="ECO:0000256" key="3">
    <source>
        <dbReference type="ARBA" id="ARBA00012662"/>
    </source>
</evidence>
<dbReference type="InterPro" id="IPR000933">
    <property type="entry name" value="Glyco_hydro_29"/>
</dbReference>
<evidence type="ECO:0000256" key="7">
    <source>
        <dbReference type="SAM" id="SignalP"/>
    </source>
</evidence>
<keyword evidence="11" id="KW-1185">Reference proteome</keyword>
<evidence type="ECO:0000259" key="8">
    <source>
        <dbReference type="Pfam" id="PF01120"/>
    </source>
</evidence>
<dbReference type="Pfam" id="PF16757">
    <property type="entry name" value="Fucosidase_C"/>
    <property type="match status" value="1"/>
</dbReference>
<dbReference type="SUPFAM" id="SSF51445">
    <property type="entry name" value="(Trans)glycosidases"/>
    <property type="match status" value="1"/>
</dbReference>
<comment type="caution">
    <text evidence="10">The sequence shown here is derived from an EMBL/GenBank/DDBJ whole genome shotgun (WGS) entry which is preliminary data.</text>
</comment>
<dbReference type="Pfam" id="PF01120">
    <property type="entry name" value="Alpha_L_fucos"/>
    <property type="match status" value="1"/>
</dbReference>
<dbReference type="PIRSF" id="PIRSF001092">
    <property type="entry name" value="Alpha-L-fucosidase"/>
    <property type="match status" value="1"/>
</dbReference>
<evidence type="ECO:0000259" key="9">
    <source>
        <dbReference type="Pfam" id="PF16757"/>
    </source>
</evidence>
<dbReference type="InterPro" id="IPR017853">
    <property type="entry name" value="GH"/>
</dbReference>
<organism evidence="10 11">
    <name type="scientific">Flavobacterium plantiphilum</name>
    <dbReference type="NCBI Taxonomy" id="3163297"/>
    <lineage>
        <taxon>Bacteria</taxon>
        <taxon>Pseudomonadati</taxon>
        <taxon>Bacteroidota</taxon>
        <taxon>Flavobacteriia</taxon>
        <taxon>Flavobacteriales</taxon>
        <taxon>Flavobacteriaceae</taxon>
        <taxon>Flavobacterium</taxon>
    </lineage>
</organism>
<dbReference type="Gene3D" id="3.20.20.80">
    <property type="entry name" value="Glycosidases"/>
    <property type="match status" value="1"/>
</dbReference>
<proteinExistence type="inferred from homology"/>
<feature type="signal peptide" evidence="7">
    <location>
        <begin position="1"/>
        <end position="20"/>
    </location>
</feature>
<name>A0ABW8XWK5_9FLAO</name>
<gene>
    <name evidence="10" type="ORF">ABS764_12255</name>
</gene>
<keyword evidence="5" id="KW-0378">Hydrolase</keyword>
<dbReference type="PANTHER" id="PTHR10030:SF37">
    <property type="entry name" value="ALPHA-L-FUCOSIDASE-RELATED"/>
    <property type="match status" value="1"/>
</dbReference>
<dbReference type="InterPro" id="IPR057739">
    <property type="entry name" value="Glyco_hydro_29_N"/>
</dbReference>
<feature type="domain" description="Glycoside hydrolase family 29 N-terminal" evidence="8">
    <location>
        <begin position="19"/>
        <end position="392"/>
    </location>
</feature>
<evidence type="ECO:0000313" key="10">
    <source>
        <dbReference type="EMBL" id="MFL9831620.1"/>
    </source>
</evidence>
<dbReference type="SMART" id="SM00812">
    <property type="entry name" value="Alpha_L_fucos"/>
    <property type="match status" value="1"/>
</dbReference>
<evidence type="ECO:0000256" key="5">
    <source>
        <dbReference type="ARBA" id="ARBA00022801"/>
    </source>
</evidence>
<evidence type="ECO:0000256" key="1">
    <source>
        <dbReference type="ARBA" id="ARBA00004071"/>
    </source>
</evidence>
<dbReference type="RefSeq" id="WP_408082089.1">
    <property type="nucleotide sequence ID" value="NZ_JBELQA010000006.1"/>
</dbReference>
<evidence type="ECO:0000313" key="11">
    <source>
        <dbReference type="Proteomes" id="UP001629260"/>
    </source>
</evidence>
<comment type="similarity">
    <text evidence="2">Belongs to the glycosyl hydrolase 29 family.</text>
</comment>
<accession>A0ABW8XWK5</accession>
<evidence type="ECO:0000256" key="2">
    <source>
        <dbReference type="ARBA" id="ARBA00007951"/>
    </source>
</evidence>
<feature type="chain" id="PRO_5047424886" description="alpha-L-fucosidase" evidence="7">
    <location>
        <begin position="21"/>
        <end position="494"/>
    </location>
</feature>
<evidence type="ECO:0000256" key="4">
    <source>
        <dbReference type="ARBA" id="ARBA00022729"/>
    </source>
</evidence>
<protein>
    <recommendedName>
        <fullName evidence="3">alpha-L-fucosidase</fullName>
        <ecNumber evidence="3">3.2.1.51</ecNumber>
    </recommendedName>
</protein>
<comment type="function">
    <text evidence="1">Alpha-L-fucosidase is responsible for hydrolyzing the alpha-1,6-linked fucose joined to the reducing-end N-acetylglucosamine of the carbohydrate moieties of glycoproteins.</text>
</comment>
<keyword evidence="6" id="KW-0326">Glycosidase</keyword>
<reference evidence="10 11" key="1">
    <citation type="submission" date="2024-06" db="EMBL/GenBank/DDBJ databases">
        <authorList>
            <person name="Kaempfer P."/>
            <person name="Viver T."/>
        </authorList>
    </citation>
    <scope>NUCLEOTIDE SEQUENCE [LARGE SCALE GENOMIC DNA]</scope>
    <source>
        <strain evidence="10 11">ST-87</strain>
    </source>
</reference>
<dbReference type="EC" id="3.2.1.51" evidence="3"/>
<evidence type="ECO:0000256" key="6">
    <source>
        <dbReference type="ARBA" id="ARBA00023295"/>
    </source>
</evidence>
<keyword evidence="4 7" id="KW-0732">Signal</keyword>
<dbReference type="InterPro" id="IPR031919">
    <property type="entry name" value="Fucosidase_C"/>
</dbReference>
<sequence length="494" mass="57056">MKKRIAIIALLFSVQLFSQAIYEDERYIPETDPLVLAKLEQWQDQKFGLLMHWGTYSQWGIVESWSICPEDYGWCERKKGSNPSDYNAYVKDYEDLRKTFNPVKFNPEKWAKAAKNAGIKYMVFTTKHHDGFNMFDTKYSDYKVTDKDVPFSTNPKANIAKEVFDAFRKENMWIGAYFSKPDWHNENYWDPYFPPFDRNVNYDPVAYPEKWKKYTDFTHNQILELLSDYGKIDILWLDGGWVQKLDKEEIKKGYEAKFAENESGNGFIKHRVVDQDIKMDELVDKARKKQPGLIVVDRAVHSKNQNYLTPENRVPEKTLPYPWESCITSGGGWSYTPDAKYLTGRQGIHMLIDIVAKGGNLLLNVAPGPDGEWQQGAYDLLAEYGAWLKINGSGIYNTKPIAPFKENNICMTQNKAGNVFLFYMAKEGENKIPAEVIVKSISPKKGTAITMLGSKTKLKWEKVSEGFKVIIPESLRNNLPSKEAWTLKIEKINR</sequence>